<evidence type="ECO:0000313" key="3">
    <source>
        <dbReference type="Proteomes" id="UP000315700"/>
    </source>
</evidence>
<dbReference type="InterPro" id="IPR001387">
    <property type="entry name" value="Cro/C1-type_HTH"/>
</dbReference>
<dbReference type="Gene3D" id="1.10.260.40">
    <property type="entry name" value="lambda repressor-like DNA-binding domains"/>
    <property type="match status" value="1"/>
</dbReference>
<reference evidence="2 3" key="1">
    <citation type="submission" date="2019-02" db="EMBL/GenBank/DDBJ databases">
        <title>Deep-cultivation of Planctomycetes and their phenomic and genomic characterization uncovers novel biology.</title>
        <authorList>
            <person name="Wiegand S."/>
            <person name="Jogler M."/>
            <person name="Boedeker C."/>
            <person name="Pinto D."/>
            <person name="Vollmers J."/>
            <person name="Rivas-Marin E."/>
            <person name="Kohn T."/>
            <person name="Peeters S.H."/>
            <person name="Heuer A."/>
            <person name="Rast P."/>
            <person name="Oberbeckmann S."/>
            <person name="Bunk B."/>
            <person name="Jeske O."/>
            <person name="Meyerdierks A."/>
            <person name="Storesund J.E."/>
            <person name="Kallscheuer N."/>
            <person name="Luecker S."/>
            <person name="Lage O.M."/>
            <person name="Pohl T."/>
            <person name="Merkel B.J."/>
            <person name="Hornburger P."/>
            <person name="Mueller R.-W."/>
            <person name="Bruemmer F."/>
            <person name="Labrenz M."/>
            <person name="Spormann A.M."/>
            <person name="Op den Camp H."/>
            <person name="Overmann J."/>
            <person name="Amann R."/>
            <person name="Jetten M.S.M."/>
            <person name="Mascher T."/>
            <person name="Medema M.H."/>
            <person name="Devos D.P."/>
            <person name="Kaster A.-K."/>
            <person name="Ovreas L."/>
            <person name="Rohde M."/>
            <person name="Galperin M.Y."/>
            <person name="Jogler C."/>
        </authorList>
    </citation>
    <scope>NUCLEOTIDE SEQUENCE [LARGE SCALE GENOMIC DNA]</scope>
    <source>
        <strain evidence="2 3">Pan44</strain>
    </source>
</reference>
<dbReference type="InterPro" id="IPR010982">
    <property type="entry name" value="Lambda_DNA-bd_dom_sf"/>
</dbReference>
<feature type="domain" description="HTH cro/C1-type" evidence="1">
    <location>
        <begin position="11"/>
        <end position="63"/>
    </location>
</feature>
<accession>A0A517SMA8</accession>
<proteinExistence type="predicted"/>
<evidence type="ECO:0000313" key="2">
    <source>
        <dbReference type="EMBL" id="QDT57259.1"/>
    </source>
</evidence>
<dbReference type="CDD" id="cd00093">
    <property type="entry name" value="HTH_XRE"/>
    <property type="match status" value="1"/>
</dbReference>
<organism evidence="2 3">
    <name type="scientific">Caulifigura coniformis</name>
    <dbReference type="NCBI Taxonomy" id="2527983"/>
    <lineage>
        <taxon>Bacteria</taxon>
        <taxon>Pseudomonadati</taxon>
        <taxon>Planctomycetota</taxon>
        <taxon>Planctomycetia</taxon>
        <taxon>Planctomycetales</taxon>
        <taxon>Planctomycetaceae</taxon>
        <taxon>Caulifigura</taxon>
    </lineage>
</organism>
<dbReference type="GO" id="GO:0003677">
    <property type="term" value="F:DNA binding"/>
    <property type="evidence" value="ECO:0007669"/>
    <property type="project" value="InterPro"/>
</dbReference>
<dbReference type="SUPFAM" id="SSF47413">
    <property type="entry name" value="lambda repressor-like DNA-binding domains"/>
    <property type="match status" value="1"/>
</dbReference>
<evidence type="ECO:0000259" key="1">
    <source>
        <dbReference type="PROSITE" id="PS50943"/>
    </source>
</evidence>
<dbReference type="Pfam" id="PF01381">
    <property type="entry name" value="HTH_3"/>
    <property type="match status" value="1"/>
</dbReference>
<gene>
    <name evidence="2" type="ORF">Pan44_53270</name>
</gene>
<dbReference type="EMBL" id="CP036271">
    <property type="protein sequence ID" value="QDT57259.1"/>
    <property type="molecule type" value="Genomic_DNA"/>
</dbReference>
<dbReference type="Proteomes" id="UP000315700">
    <property type="component" value="Chromosome"/>
</dbReference>
<protein>
    <recommendedName>
        <fullName evidence="1">HTH cro/C1-type domain-containing protein</fullName>
    </recommendedName>
</protein>
<name>A0A517SMA8_9PLAN</name>
<dbReference type="OrthoDB" id="9795572at2"/>
<dbReference type="AlphaFoldDB" id="A0A517SMA8"/>
<dbReference type="InParanoid" id="A0A517SMA8"/>
<dbReference type="PROSITE" id="PS50943">
    <property type="entry name" value="HTH_CROC1"/>
    <property type="match status" value="1"/>
</dbReference>
<dbReference type="KEGG" id="ccos:Pan44_53270"/>
<sequence length="94" mass="10369">MPGKNRDLATEARERTGLSDQQLAGLLGVQRVTIWFWRKGKTHPNADHATALRKIINRPAASRDRAILNTLVEQAGSIGKLQKLVARVGSRDSN</sequence>
<keyword evidence="3" id="KW-1185">Reference proteome</keyword>
<dbReference type="RefSeq" id="WP_145034628.1">
    <property type="nucleotide sequence ID" value="NZ_CP036271.1"/>
</dbReference>